<protein>
    <submittedName>
        <fullName evidence="1">Uncharacterized protein</fullName>
    </submittedName>
</protein>
<name>A0A7V5H2M9_CALAY</name>
<comment type="caution">
    <text evidence="1">The sequence shown here is derived from an EMBL/GenBank/DDBJ whole genome shotgun (WGS) entry which is preliminary data.</text>
</comment>
<reference evidence="1" key="1">
    <citation type="journal article" date="2020" name="mSystems">
        <title>Genome- and Community-Level Interaction Insights into Carbon Utilization and Element Cycling Functions of Hydrothermarchaeota in Hydrothermal Sediment.</title>
        <authorList>
            <person name="Zhou Z."/>
            <person name="Liu Y."/>
            <person name="Xu W."/>
            <person name="Pan J."/>
            <person name="Luo Z.H."/>
            <person name="Li M."/>
        </authorList>
    </citation>
    <scope>NUCLEOTIDE SEQUENCE [LARGE SCALE GENOMIC DNA]</scope>
    <source>
        <strain evidence="1">HyVt-76</strain>
    </source>
</reference>
<accession>A0A7V5H2M9</accession>
<dbReference type="AlphaFoldDB" id="A0A7V5H2M9"/>
<proteinExistence type="predicted"/>
<dbReference type="Proteomes" id="UP000886111">
    <property type="component" value="Unassembled WGS sequence"/>
</dbReference>
<gene>
    <name evidence="1" type="ORF">ENL21_02975</name>
</gene>
<dbReference type="EMBL" id="DRTD01000213">
    <property type="protein sequence ID" value="HHE54719.1"/>
    <property type="molecule type" value="Genomic_DNA"/>
</dbReference>
<evidence type="ECO:0000313" key="1">
    <source>
        <dbReference type="EMBL" id="HHE54719.1"/>
    </source>
</evidence>
<organism evidence="1">
    <name type="scientific">Caldithrix abyssi</name>
    <dbReference type="NCBI Taxonomy" id="187145"/>
    <lineage>
        <taxon>Bacteria</taxon>
        <taxon>Pseudomonadati</taxon>
        <taxon>Calditrichota</taxon>
        <taxon>Calditrichia</taxon>
        <taxon>Calditrichales</taxon>
        <taxon>Calditrichaceae</taxon>
        <taxon>Caldithrix</taxon>
    </lineage>
</organism>
<sequence>MKIKTKTPIVILIIALSQVLLWAANVDIQILQQTDRFVHLKATFSEPEWVKENQSVVATYPQAVFTVDETGTNCRFW</sequence>